<feature type="domain" description="Proliferating cell nuclear antigen PCNA C-terminal" evidence="7">
    <location>
        <begin position="423"/>
        <end position="492"/>
    </location>
</feature>
<dbReference type="RefSeq" id="XP_053022963.1">
    <property type="nucleotide sequence ID" value="XM_053171729.1"/>
</dbReference>
<dbReference type="NCBIfam" id="TIGR00590">
    <property type="entry name" value="pcna"/>
    <property type="match status" value="1"/>
</dbReference>
<dbReference type="PROSITE" id="PS01251">
    <property type="entry name" value="PCNA_1"/>
    <property type="match status" value="1"/>
</dbReference>
<dbReference type="Pfam" id="PF02747">
    <property type="entry name" value="PCNA_C"/>
    <property type="match status" value="2"/>
</dbReference>
<dbReference type="GeneID" id="77812624"/>
<dbReference type="Proteomes" id="UP001164743">
    <property type="component" value="Chromosome 8A"/>
</dbReference>
<dbReference type="Gene3D" id="3.10.150.10">
    <property type="entry name" value="DNA Polymerase III, subunit A, domain 2"/>
    <property type="match status" value="1"/>
</dbReference>
<name>A0ABY7CR44_9BASI</name>
<feature type="domain" description="Proliferating cell nuclear antigen PCNA N-terminal" evidence="6">
    <location>
        <begin position="76"/>
        <end position="199"/>
    </location>
</feature>
<accession>A0ABY7CR44</accession>
<dbReference type="PRINTS" id="PR00339">
    <property type="entry name" value="PCNACYCLIN"/>
</dbReference>
<protein>
    <recommendedName>
        <fullName evidence="3">DNA sliding clamp PCNA</fullName>
    </recommendedName>
</protein>
<dbReference type="SUPFAM" id="SSF55979">
    <property type="entry name" value="DNA clamp"/>
    <property type="match status" value="2"/>
</dbReference>
<comment type="function">
    <text evidence="3">This protein is an auxiliary protein of DNA polymerase delta and is involved in the control of eukaryotic DNA replication by increasing the polymerase's processivity during elongation of the leading strand.</text>
</comment>
<feature type="compositionally biased region" description="Basic and acidic residues" evidence="5">
    <location>
        <begin position="309"/>
        <end position="319"/>
    </location>
</feature>
<dbReference type="InterPro" id="IPR022648">
    <property type="entry name" value="Pr_cel_nuc_antig_N"/>
</dbReference>
<dbReference type="InterPro" id="IPR022659">
    <property type="entry name" value="Pr_cel_nuc_antig_CS"/>
</dbReference>
<dbReference type="EMBL" id="CP110428">
    <property type="protein sequence ID" value="WAQ87408.1"/>
    <property type="molecule type" value="Genomic_DNA"/>
</dbReference>
<evidence type="ECO:0000313" key="8">
    <source>
        <dbReference type="EMBL" id="WAQ87408.1"/>
    </source>
</evidence>
<proteinExistence type="inferred from homology"/>
<comment type="subcellular location">
    <subcellularLocation>
        <location evidence="3">Nucleus</location>
    </subcellularLocation>
</comment>
<sequence>MAAVDPAERPNGQKAGKGSLKTASCAARLLLHVGGGPCPPDASPYSPPPLCRTPTSCSKTLLPYQPRLTSCPTQIMFEAKLNQAGVLKSVLDAIRELVSDVNFNCDEDGMKLQAMDNSHVALVALQLRASGFGQYRCDRQMTLGINVPSFQKITKCAAPQDILTLRAFDDGDVLSIVAETLNTDRVAEYEMKMMDIDIEHLGIPETRYDAEVTLPSSEFNRIIRDLKEMGESIRIEATKEGVTFSANGDIGKGSVTLKHNADAKKALKVDQDKDVIDVDSDEEKGEDQNADGGSDADAEDKPKAKKALFKKDPDEDHSQDATQDTNDDMEDIQDLKPKANGAKSEKKPKKEKNKIPDDEDEEDEDYEKQEDDEDGEQGDEEEEEEDEDQLPKSKKRKLSKKSSETSKKNGKSKGKDRKSAKEKKQEEEEEDLSVSISLQQSVSLTFSIKYLSNFTKATPLAKRLTLHMSNEVPLLVAYEFDTGYVRYYLAPKIEDD</sequence>
<dbReference type="PANTHER" id="PTHR11352">
    <property type="entry name" value="PROLIFERATING CELL NUCLEAR ANTIGEN"/>
    <property type="match status" value="1"/>
</dbReference>
<evidence type="ECO:0000256" key="2">
    <source>
        <dbReference type="ARBA" id="ARBA00023125"/>
    </source>
</evidence>
<dbReference type="HAMAP" id="MF_00317">
    <property type="entry name" value="DNApol_clamp_arch"/>
    <property type="match status" value="1"/>
</dbReference>
<dbReference type="InterPro" id="IPR046938">
    <property type="entry name" value="DNA_clamp_sf"/>
</dbReference>
<dbReference type="PANTHER" id="PTHR11352:SF0">
    <property type="entry name" value="PROLIFERATING CELL NUCLEAR ANTIGEN"/>
    <property type="match status" value="1"/>
</dbReference>
<evidence type="ECO:0000256" key="4">
    <source>
        <dbReference type="RuleBase" id="RU003671"/>
    </source>
</evidence>
<evidence type="ECO:0000259" key="7">
    <source>
        <dbReference type="Pfam" id="PF02747"/>
    </source>
</evidence>
<reference evidence="8" key="1">
    <citation type="submission" date="2022-10" db="EMBL/GenBank/DDBJ databases">
        <title>Puccinia triticina Genome sequencing and assembly.</title>
        <authorList>
            <person name="Li C."/>
        </authorList>
    </citation>
    <scope>NUCLEOTIDE SEQUENCE</scope>
    <source>
        <strain evidence="8">Pt15</strain>
    </source>
</reference>
<keyword evidence="4" id="KW-0235">DNA replication</keyword>
<keyword evidence="3" id="KW-0539">Nucleus</keyword>
<dbReference type="Gene3D" id="3.70.10.10">
    <property type="match status" value="1"/>
</dbReference>
<keyword evidence="9" id="KW-1185">Reference proteome</keyword>
<comment type="similarity">
    <text evidence="1 4">Belongs to the PCNA family.</text>
</comment>
<organism evidence="8 9">
    <name type="scientific">Puccinia triticina</name>
    <dbReference type="NCBI Taxonomy" id="208348"/>
    <lineage>
        <taxon>Eukaryota</taxon>
        <taxon>Fungi</taxon>
        <taxon>Dikarya</taxon>
        <taxon>Basidiomycota</taxon>
        <taxon>Pucciniomycotina</taxon>
        <taxon>Pucciniomycetes</taxon>
        <taxon>Pucciniales</taxon>
        <taxon>Pucciniaceae</taxon>
        <taxon>Puccinia</taxon>
    </lineage>
</organism>
<keyword evidence="2 4" id="KW-0238">DNA-binding</keyword>
<evidence type="ECO:0000259" key="6">
    <source>
        <dbReference type="Pfam" id="PF00705"/>
    </source>
</evidence>
<feature type="domain" description="Proliferating cell nuclear antigen PCNA C-terminal" evidence="7">
    <location>
        <begin position="202"/>
        <end position="265"/>
    </location>
</feature>
<feature type="compositionally biased region" description="Acidic residues" evidence="5">
    <location>
        <begin position="277"/>
        <end position="298"/>
    </location>
</feature>
<evidence type="ECO:0000256" key="5">
    <source>
        <dbReference type="SAM" id="MobiDB-lite"/>
    </source>
</evidence>
<evidence type="ECO:0000313" key="9">
    <source>
        <dbReference type="Proteomes" id="UP001164743"/>
    </source>
</evidence>
<dbReference type="Pfam" id="PF00705">
    <property type="entry name" value="PCNA_N"/>
    <property type="match status" value="1"/>
</dbReference>
<dbReference type="CDD" id="cd00577">
    <property type="entry name" value="PCNA"/>
    <property type="match status" value="1"/>
</dbReference>
<feature type="region of interest" description="Disordered" evidence="5">
    <location>
        <begin position="274"/>
        <end position="434"/>
    </location>
</feature>
<dbReference type="InterPro" id="IPR000730">
    <property type="entry name" value="Pr_cel_nuc_antig"/>
</dbReference>
<evidence type="ECO:0000256" key="3">
    <source>
        <dbReference type="RuleBase" id="RU000641"/>
    </source>
</evidence>
<dbReference type="InterPro" id="IPR022649">
    <property type="entry name" value="Pr_cel_nuc_antig_C"/>
</dbReference>
<gene>
    <name evidence="8" type="ORF">PtA15_8A312</name>
</gene>
<evidence type="ECO:0000256" key="1">
    <source>
        <dbReference type="ARBA" id="ARBA00010462"/>
    </source>
</evidence>
<feature type="compositionally biased region" description="Basic and acidic residues" evidence="5">
    <location>
        <begin position="417"/>
        <end position="426"/>
    </location>
</feature>
<feature type="compositionally biased region" description="Acidic residues" evidence="5">
    <location>
        <begin position="357"/>
        <end position="388"/>
    </location>
</feature>